<dbReference type="Gene3D" id="1.20.5.340">
    <property type="match status" value="1"/>
</dbReference>
<protein>
    <recommendedName>
        <fullName evidence="2">Protein SCAR</fullName>
    </recommendedName>
    <alternativeName>
        <fullName evidence="2">Protein WAVE</fullName>
    </alternativeName>
</protein>
<dbReference type="PANTHER" id="PTHR12902:SF1">
    <property type="entry name" value="WISKOTT-ALDRICH SYNDROME PROTEIN FAMILY MEMBER"/>
    <property type="match status" value="1"/>
</dbReference>
<keyword evidence="4" id="KW-1185">Reference proteome</keyword>
<comment type="similarity">
    <text evidence="1 2">Belongs to the SCAR/WAVE family.</text>
</comment>
<dbReference type="EMBL" id="OZ020102">
    <property type="protein sequence ID" value="CAK9275918.1"/>
    <property type="molecule type" value="Genomic_DNA"/>
</dbReference>
<evidence type="ECO:0000313" key="3">
    <source>
        <dbReference type="EMBL" id="CAK9275918.1"/>
    </source>
</evidence>
<keyword evidence="2" id="KW-0963">Cytoplasm</keyword>
<evidence type="ECO:0000313" key="4">
    <source>
        <dbReference type="Proteomes" id="UP001497444"/>
    </source>
</evidence>
<name>A0ABP0X9W4_9BRYO</name>
<dbReference type="InterPro" id="IPR028288">
    <property type="entry name" value="SCAR/WAVE_fam"/>
</dbReference>
<proteinExistence type="inferred from homology"/>
<comment type="subcellular location">
    <subcellularLocation>
        <location evidence="2">Cytoplasm</location>
        <location evidence="2">Cytoskeleton</location>
    </subcellularLocation>
</comment>
<evidence type="ECO:0000256" key="2">
    <source>
        <dbReference type="RuleBase" id="RU367034"/>
    </source>
</evidence>
<evidence type="ECO:0000256" key="1">
    <source>
        <dbReference type="ARBA" id="ARBA00006993"/>
    </source>
</evidence>
<accession>A0ABP0X9W4</accession>
<keyword evidence="2" id="KW-0009">Actin-binding</keyword>
<organism evidence="3 4">
    <name type="scientific">Sphagnum jensenii</name>
    <dbReference type="NCBI Taxonomy" id="128206"/>
    <lineage>
        <taxon>Eukaryota</taxon>
        <taxon>Viridiplantae</taxon>
        <taxon>Streptophyta</taxon>
        <taxon>Embryophyta</taxon>
        <taxon>Bryophyta</taxon>
        <taxon>Sphagnophytina</taxon>
        <taxon>Sphagnopsida</taxon>
        <taxon>Sphagnales</taxon>
        <taxon>Sphagnaceae</taxon>
        <taxon>Sphagnum</taxon>
    </lineage>
</organism>
<dbReference type="Gene3D" id="6.10.280.150">
    <property type="match status" value="1"/>
</dbReference>
<reference evidence="3" key="1">
    <citation type="submission" date="2024-02" db="EMBL/GenBank/DDBJ databases">
        <authorList>
            <consortium name="ELIXIR-Norway"/>
            <consortium name="Elixir Norway"/>
        </authorList>
    </citation>
    <scope>NUCLEOTIDE SEQUENCE</scope>
</reference>
<sequence length="650" mass="72128">MPLVRYEVRCEHSLANPELFRAAGGAAAAAAGSIADDDDVDDAKAAADDVSSQGLLEGVAVAGLIGIVRQLGNLVEFAGEIFCELHEQLTALRRRGNGLKSRLLKLETEVPVIEKELRNSTDQFRYNYIAGSQWHPILLTKQNNLIKSELPNFVRNLYDNCRGPPRLFLLDKFDVAGEGACMKRYTDPSFYTRVCSGSLVEFRKVLNQSQSDKVQENPRWCKIGPEIQGSFLCFSHRKRQSSFIRTKNVEDVSGVTISPQMPVMEQETRTMDAEFAKGPSLEFPGKNKTNVDDETFLEDEEEERELSASDGELFVDALATMDTASSDTEEDSEADVVPSSEGVFGLLLHRRNLSKERSSLEEKEVPEAASSRVEGYLMKQQEEGLGFQEAENLWFTPINLWEVDDDLGYEKQSPCRLTDLAPSFLNQFACQTYTMESQREKAPGEALTSLQQEKLQESTGFQERRQQAGFGHEFLSSRLVSSPEVLESWSEDLSATQKADTHVQDRSSLVVNERETTLDQDMITSSITDDDHSECRTRLVDESCNPFIITSASSPMSYSVSESASQEEECTNFSLVHSPLMSPWSKVSISAYVLFPDSSGSDDSFRIHSVQSPPVDIPIVSPSASPTTLSTEQKHSDAHGLLLAANAVLT</sequence>
<comment type="function">
    <text evidence="2">Involved in regulation of actin and microtubule organization. Part of a WAVE complex that activates the Arp2/3 complex.</text>
</comment>
<dbReference type="Proteomes" id="UP001497444">
    <property type="component" value="Chromosome 7"/>
</dbReference>
<gene>
    <name evidence="3" type="ORF">CSSPJE1EN1_LOCUS21396</name>
</gene>
<dbReference type="PANTHER" id="PTHR12902">
    <property type="entry name" value="WASP-1"/>
    <property type="match status" value="1"/>
</dbReference>
<keyword evidence="2" id="KW-0206">Cytoskeleton</keyword>